<dbReference type="EMBL" id="BAABHD010000081">
    <property type="protein sequence ID" value="GAA4466609.1"/>
    <property type="molecule type" value="Genomic_DNA"/>
</dbReference>
<comment type="caution">
    <text evidence="1">The sequence shown here is derived from an EMBL/GenBank/DDBJ whole genome shotgun (WGS) entry which is preliminary data.</text>
</comment>
<sequence>MTVQTAYQKAILFAAAKHQEEEQTLPGTNLPYVVHLSNVAMEILIAGHATGTLDLPFAIQVALLHDVLEDTATTAGELTSQFSIAVATAVAALTKNNALPKSEKMQDSLNRIRSCSKEVWAVKLADRITNLQEPPSSWSKAKRLDYVAEAHTILSFLAGANEYLEARLQQKIHDYEQNYCG</sequence>
<proteinExistence type="predicted"/>
<dbReference type="RefSeq" id="WP_345248033.1">
    <property type="nucleotide sequence ID" value="NZ_BAABHD010000081.1"/>
</dbReference>
<dbReference type="InterPro" id="IPR052194">
    <property type="entry name" value="MESH1"/>
</dbReference>
<gene>
    <name evidence="1" type="ORF">GCM10023189_48990</name>
</gene>
<dbReference type="PANTHER" id="PTHR46246:SF1">
    <property type="entry name" value="GUANOSINE-3',5'-BIS(DIPHOSPHATE) 3'-PYROPHOSPHOHYDROLASE MESH1"/>
    <property type="match status" value="1"/>
</dbReference>
<accession>A0ABP8NIX9</accession>
<dbReference type="Gene3D" id="1.10.3210.10">
    <property type="entry name" value="Hypothetical protein af1432"/>
    <property type="match status" value="1"/>
</dbReference>
<evidence type="ECO:0000313" key="1">
    <source>
        <dbReference type="EMBL" id="GAA4466609.1"/>
    </source>
</evidence>
<keyword evidence="2" id="KW-1185">Reference proteome</keyword>
<dbReference type="Pfam" id="PF13328">
    <property type="entry name" value="HD_4"/>
    <property type="match status" value="1"/>
</dbReference>
<evidence type="ECO:0000313" key="2">
    <source>
        <dbReference type="Proteomes" id="UP001501175"/>
    </source>
</evidence>
<organism evidence="1 2">
    <name type="scientific">Nibrella saemangeumensis</name>
    <dbReference type="NCBI Taxonomy" id="1084526"/>
    <lineage>
        <taxon>Bacteria</taxon>
        <taxon>Pseudomonadati</taxon>
        <taxon>Bacteroidota</taxon>
        <taxon>Cytophagia</taxon>
        <taxon>Cytophagales</taxon>
        <taxon>Spirosomataceae</taxon>
        <taxon>Nibrella</taxon>
    </lineage>
</organism>
<reference evidence="2" key="1">
    <citation type="journal article" date="2019" name="Int. J. Syst. Evol. Microbiol.">
        <title>The Global Catalogue of Microorganisms (GCM) 10K type strain sequencing project: providing services to taxonomists for standard genome sequencing and annotation.</title>
        <authorList>
            <consortium name="The Broad Institute Genomics Platform"/>
            <consortium name="The Broad Institute Genome Sequencing Center for Infectious Disease"/>
            <person name="Wu L."/>
            <person name="Ma J."/>
        </authorList>
    </citation>
    <scope>NUCLEOTIDE SEQUENCE [LARGE SCALE GENOMIC DNA]</scope>
    <source>
        <strain evidence="2">JCM 17927</strain>
    </source>
</reference>
<name>A0ABP8NIX9_9BACT</name>
<dbReference type="PANTHER" id="PTHR46246">
    <property type="entry name" value="GUANOSINE-3',5'-BIS(DIPHOSPHATE) 3'-PYROPHOSPHOHYDROLASE MESH1"/>
    <property type="match status" value="1"/>
</dbReference>
<dbReference type="Proteomes" id="UP001501175">
    <property type="component" value="Unassembled WGS sequence"/>
</dbReference>
<dbReference type="SUPFAM" id="SSF109604">
    <property type="entry name" value="HD-domain/PDEase-like"/>
    <property type="match status" value="1"/>
</dbReference>
<protein>
    <submittedName>
        <fullName evidence="1">HD domain-containing protein</fullName>
    </submittedName>
</protein>